<protein>
    <recommendedName>
        <fullName evidence="6">Flagellar secretion chaperone FliS</fullName>
    </recommendedName>
</protein>
<dbReference type="PANTHER" id="PTHR34773:SF1">
    <property type="entry name" value="FLAGELLAR SECRETION CHAPERONE FLIS"/>
    <property type="match status" value="1"/>
</dbReference>
<comment type="subcellular location">
    <subcellularLocation>
        <location evidence="1 6">Cytoplasm</location>
        <location evidence="1 6">Cytosol</location>
    </subcellularLocation>
</comment>
<dbReference type="Proteomes" id="UP000270342">
    <property type="component" value="Unassembled WGS sequence"/>
</dbReference>
<dbReference type="PIRSF" id="PIRSF039090">
    <property type="entry name" value="Flis"/>
    <property type="match status" value="1"/>
</dbReference>
<evidence type="ECO:0000313" key="7">
    <source>
        <dbReference type="EMBL" id="RKP45384.1"/>
    </source>
</evidence>
<reference evidence="7 8" key="1">
    <citation type="submission" date="2018-10" db="EMBL/GenBank/DDBJ databases">
        <title>Robbsia sp. DHC34, isolated from soil.</title>
        <authorList>
            <person name="Gao Z.-H."/>
            <person name="Qiu L.-H."/>
        </authorList>
    </citation>
    <scope>NUCLEOTIDE SEQUENCE [LARGE SCALE GENOMIC DNA]</scope>
    <source>
        <strain evidence="7 8">DHC34</strain>
    </source>
</reference>
<dbReference type="CDD" id="cd16098">
    <property type="entry name" value="FliS"/>
    <property type="match status" value="1"/>
</dbReference>
<dbReference type="GO" id="GO:0005829">
    <property type="term" value="C:cytosol"/>
    <property type="evidence" value="ECO:0007669"/>
    <property type="project" value="UniProtKB-SubCell"/>
</dbReference>
<keyword evidence="7" id="KW-0966">Cell projection</keyword>
<comment type="caution">
    <text evidence="7">The sequence shown here is derived from an EMBL/GenBank/DDBJ whole genome shotgun (WGS) entry which is preliminary data.</text>
</comment>
<dbReference type="SUPFAM" id="SSF101116">
    <property type="entry name" value="Flagellar export chaperone FliS"/>
    <property type="match status" value="1"/>
</dbReference>
<dbReference type="InterPro" id="IPR003713">
    <property type="entry name" value="FliS"/>
</dbReference>
<evidence type="ECO:0000256" key="3">
    <source>
        <dbReference type="ARBA" id="ARBA00022490"/>
    </source>
</evidence>
<proteinExistence type="inferred from homology"/>
<dbReference type="GO" id="GO:0071973">
    <property type="term" value="P:bacterial-type flagellum-dependent cell motility"/>
    <property type="evidence" value="ECO:0007669"/>
    <property type="project" value="TreeGrafter"/>
</dbReference>
<dbReference type="PANTHER" id="PTHR34773">
    <property type="entry name" value="FLAGELLAR SECRETION CHAPERONE FLIS"/>
    <property type="match status" value="1"/>
</dbReference>
<organism evidence="7 8">
    <name type="scientific">Pararobbsia silviterrae</name>
    <dbReference type="NCBI Taxonomy" id="1792498"/>
    <lineage>
        <taxon>Bacteria</taxon>
        <taxon>Pseudomonadati</taxon>
        <taxon>Pseudomonadota</taxon>
        <taxon>Betaproteobacteria</taxon>
        <taxon>Burkholderiales</taxon>
        <taxon>Burkholderiaceae</taxon>
        <taxon>Pararobbsia</taxon>
    </lineage>
</organism>
<evidence type="ECO:0000256" key="4">
    <source>
        <dbReference type="ARBA" id="ARBA00022795"/>
    </source>
</evidence>
<keyword evidence="8" id="KW-1185">Reference proteome</keyword>
<evidence type="ECO:0000256" key="5">
    <source>
        <dbReference type="ARBA" id="ARBA00023186"/>
    </source>
</evidence>
<dbReference type="InterPro" id="IPR036584">
    <property type="entry name" value="FliS_sf"/>
</dbReference>
<dbReference type="AlphaFoldDB" id="A0A494XB76"/>
<dbReference type="OrthoDB" id="9792010at2"/>
<name>A0A494XB76_9BURK</name>
<evidence type="ECO:0000313" key="8">
    <source>
        <dbReference type="Proteomes" id="UP000270342"/>
    </source>
</evidence>
<dbReference type="EMBL" id="RBZU01000017">
    <property type="protein sequence ID" value="RKP45384.1"/>
    <property type="molecule type" value="Genomic_DNA"/>
</dbReference>
<dbReference type="Pfam" id="PF02561">
    <property type="entry name" value="FliS"/>
    <property type="match status" value="1"/>
</dbReference>
<evidence type="ECO:0000256" key="2">
    <source>
        <dbReference type="ARBA" id="ARBA00008787"/>
    </source>
</evidence>
<evidence type="ECO:0000256" key="1">
    <source>
        <dbReference type="ARBA" id="ARBA00004514"/>
    </source>
</evidence>
<accession>A0A494XB76</accession>
<dbReference type="GO" id="GO:0044780">
    <property type="term" value="P:bacterial-type flagellum assembly"/>
    <property type="evidence" value="ECO:0007669"/>
    <property type="project" value="InterPro"/>
</dbReference>
<keyword evidence="3 6" id="KW-0963">Cytoplasm</keyword>
<keyword evidence="7" id="KW-0282">Flagellum</keyword>
<keyword evidence="7" id="KW-0969">Cilium</keyword>
<evidence type="ECO:0000256" key="6">
    <source>
        <dbReference type="PIRNR" id="PIRNR039090"/>
    </source>
</evidence>
<keyword evidence="4 6" id="KW-1005">Bacterial flagellum biogenesis</keyword>
<dbReference type="NCBIfam" id="TIGR00208">
    <property type="entry name" value="fliS"/>
    <property type="match status" value="1"/>
</dbReference>
<dbReference type="Gene3D" id="1.20.120.340">
    <property type="entry name" value="Flagellar protein FliS"/>
    <property type="match status" value="1"/>
</dbReference>
<comment type="similarity">
    <text evidence="2 6">Belongs to the FliS family.</text>
</comment>
<sequence length="138" mass="14745">MYGQFGASAYSQVGVQTSVVDASPHRLIVLLYEGARKALAVARMAVQSNDIQGKGKAISKAIGIIGSGLRDVLDLEAGGEIAQRLDALYAYMNRRLMEATLRMDDTLIIEVDALLANLEDAWKAIGPEVAQPLTAAEV</sequence>
<gene>
    <name evidence="7" type="primary">fliS</name>
    <name evidence="7" type="ORF">D7S86_26205</name>
</gene>
<keyword evidence="5" id="KW-0143">Chaperone</keyword>